<dbReference type="AlphaFoldDB" id="A0A375FRR7"/>
<sequence length="141" mass="15067">MAGADFTRNRAGRESRGPGRPDHPPGKRRTGHHGGPPAFRSRNSAAFFRGLCRLSCSAPYQFPRTMTDPATVLTGQLRPVEHCSQCGAGFVCGYVAGLRECWCASQPLLPARRIVPGQHCLCPGCLAARQRGGQAPEPAEG</sequence>
<evidence type="ECO:0000313" key="2">
    <source>
        <dbReference type="EMBL" id="SPC11023.1"/>
    </source>
</evidence>
<dbReference type="InterPro" id="IPR032720">
    <property type="entry name" value="Cys_rich_CWC"/>
</dbReference>
<evidence type="ECO:0000256" key="1">
    <source>
        <dbReference type="SAM" id="MobiDB-lite"/>
    </source>
</evidence>
<dbReference type="Pfam" id="PF14375">
    <property type="entry name" value="Cys_rich_CWC"/>
    <property type="match status" value="1"/>
</dbReference>
<feature type="compositionally biased region" description="Basic and acidic residues" evidence="1">
    <location>
        <begin position="7"/>
        <end position="25"/>
    </location>
</feature>
<organism evidence="2">
    <name type="scientific">Cupriavidus oxalaticus</name>
    <dbReference type="NCBI Taxonomy" id="96344"/>
    <lineage>
        <taxon>Bacteria</taxon>
        <taxon>Pseudomonadati</taxon>
        <taxon>Pseudomonadota</taxon>
        <taxon>Betaproteobacteria</taxon>
        <taxon>Burkholderiales</taxon>
        <taxon>Burkholderiaceae</taxon>
        <taxon>Cupriavidus</taxon>
    </lineage>
</organism>
<accession>A0A375FRR7</accession>
<feature type="region of interest" description="Disordered" evidence="1">
    <location>
        <begin position="1"/>
        <end position="42"/>
    </location>
</feature>
<dbReference type="Proteomes" id="UP000256862">
    <property type="component" value="Chromosome CO2235"/>
</dbReference>
<reference evidence="2" key="1">
    <citation type="submission" date="2018-01" db="EMBL/GenBank/DDBJ databases">
        <authorList>
            <person name="Clerissi C."/>
        </authorList>
    </citation>
    <scope>NUCLEOTIDE SEQUENCE</scope>
    <source>
        <strain evidence="2">Cupriavidus oxalaticus LMG 2235</strain>
    </source>
</reference>
<comment type="caution">
    <text evidence="2">The sequence shown here is derived from an EMBL/GenBank/DDBJ whole genome shotgun (WGS) entry which is preliminary data.</text>
</comment>
<evidence type="ECO:0008006" key="3">
    <source>
        <dbReference type="Google" id="ProtNLM"/>
    </source>
</evidence>
<proteinExistence type="predicted"/>
<name>A0A375FRR7_9BURK</name>
<protein>
    <recommendedName>
        <fullName evidence="3">Cysteine-rich CWC family protein</fullName>
    </recommendedName>
</protein>
<dbReference type="EMBL" id="OGUS01000109">
    <property type="protein sequence ID" value="SPC11023.1"/>
    <property type="molecule type" value="Genomic_DNA"/>
</dbReference>
<gene>
    <name evidence="2" type="ORF">CO2235_10408</name>
</gene>